<dbReference type="RefSeq" id="WP_207704598.1">
    <property type="nucleotide sequence ID" value="NZ_JAFREL020000001.1"/>
</dbReference>
<keyword evidence="1" id="KW-0472">Membrane</keyword>
<protein>
    <submittedName>
        <fullName evidence="2">Uncharacterized protein</fullName>
    </submittedName>
</protein>
<gene>
    <name evidence="2" type="ORF">JZO67_001193</name>
</gene>
<dbReference type="Proteomes" id="UP000664357">
    <property type="component" value="Unassembled WGS sequence"/>
</dbReference>
<accession>A0ABV0EN23</accession>
<organism evidence="2 3">
    <name type="scientific">Candidatus Enterococcus ferrettii</name>
    <dbReference type="NCBI Taxonomy" id="2815324"/>
    <lineage>
        <taxon>Bacteria</taxon>
        <taxon>Bacillati</taxon>
        <taxon>Bacillota</taxon>
        <taxon>Bacilli</taxon>
        <taxon>Lactobacillales</taxon>
        <taxon>Enterococcaceae</taxon>
        <taxon>Enterococcus</taxon>
    </lineage>
</organism>
<keyword evidence="1" id="KW-1133">Transmembrane helix</keyword>
<evidence type="ECO:0000313" key="2">
    <source>
        <dbReference type="EMBL" id="MEO1769242.1"/>
    </source>
</evidence>
<sequence length="177" mass="20731">MAKKQRTYYVAKNDSWHTYEFLEKRKMNPKWRDAYFAAKQQRKREAIICAVLFLIFLVAIITSFILFNFYDGKSNTGNIVESAPAYSLEETLESSNSIKGGQDFNSVDDTQDYYYNQMKVSWQRAQDYRDSINDPEMRNSVQTPDGAVNGEYSQLLVEHPEDEQQINDAYQRIMRGE</sequence>
<proteinExistence type="predicted"/>
<keyword evidence="1" id="KW-0812">Transmembrane</keyword>
<dbReference type="EMBL" id="JAFREL020000001">
    <property type="protein sequence ID" value="MEO1769242.1"/>
    <property type="molecule type" value="Genomic_DNA"/>
</dbReference>
<evidence type="ECO:0000313" key="3">
    <source>
        <dbReference type="Proteomes" id="UP000664357"/>
    </source>
</evidence>
<comment type="caution">
    <text evidence="2">The sequence shown here is derived from an EMBL/GenBank/DDBJ whole genome shotgun (WGS) entry which is preliminary data.</text>
</comment>
<feature type="transmembrane region" description="Helical" evidence="1">
    <location>
        <begin position="46"/>
        <end position="70"/>
    </location>
</feature>
<reference evidence="2 3" key="1">
    <citation type="submission" date="2024-02" db="EMBL/GenBank/DDBJ databases">
        <title>The Genome Sequence of Enterococcus sp. DIV0159.</title>
        <authorList>
            <person name="Earl A."/>
            <person name="Manson A."/>
            <person name="Gilmore M."/>
            <person name="Sanders J."/>
            <person name="Shea T."/>
            <person name="Howe W."/>
            <person name="Livny J."/>
            <person name="Cuomo C."/>
            <person name="Neafsey D."/>
            <person name="Birren B."/>
        </authorList>
    </citation>
    <scope>NUCLEOTIDE SEQUENCE [LARGE SCALE GENOMIC DNA]</scope>
    <source>
        <strain evidence="2 3">665A</strain>
    </source>
</reference>
<keyword evidence="3" id="KW-1185">Reference proteome</keyword>
<name>A0ABV0EN23_9ENTE</name>
<evidence type="ECO:0000256" key="1">
    <source>
        <dbReference type="SAM" id="Phobius"/>
    </source>
</evidence>